<reference evidence="1" key="1">
    <citation type="submission" date="2018-05" db="EMBL/GenBank/DDBJ databases">
        <authorList>
            <person name="Lanie J.A."/>
            <person name="Ng W.-L."/>
            <person name="Kazmierczak K.M."/>
            <person name="Andrzejewski T.M."/>
            <person name="Davidsen T.M."/>
            <person name="Wayne K.J."/>
            <person name="Tettelin H."/>
            <person name="Glass J.I."/>
            <person name="Rusch D."/>
            <person name="Podicherti R."/>
            <person name="Tsui H.-C.T."/>
            <person name="Winkler M.E."/>
        </authorList>
    </citation>
    <scope>NUCLEOTIDE SEQUENCE</scope>
</reference>
<dbReference type="InterPro" id="IPR050238">
    <property type="entry name" value="DNA_Rep/Repair_Clamp_Loader"/>
</dbReference>
<dbReference type="EMBL" id="UINC01176719">
    <property type="protein sequence ID" value="SVD83974.1"/>
    <property type="molecule type" value="Genomic_DNA"/>
</dbReference>
<feature type="non-terminal residue" evidence="1">
    <location>
        <position position="142"/>
    </location>
</feature>
<dbReference type="SUPFAM" id="SSF52540">
    <property type="entry name" value="P-loop containing nucleoside triphosphate hydrolases"/>
    <property type="match status" value="1"/>
</dbReference>
<proteinExistence type="predicted"/>
<protein>
    <recommendedName>
        <fullName evidence="2">AAA+ ATPase domain-containing protein</fullName>
    </recommendedName>
</protein>
<evidence type="ECO:0000313" key="1">
    <source>
        <dbReference type="EMBL" id="SVD83974.1"/>
    </source>
</evidence>
<organism evidence="1">
    <name type="scientific">marine metagenome</name>
    <dbReference type="NCBI Taxonomy" id="408172"/>
    <lineage>
        <taxon>unclassified sequences</taxon>
        <taxon>metagenomes</taxon>
        <taxon>ecological metagenomes</taxon>
    </lineage>
</organism>
<dbReference type="InterPro" id="IPR027417">
    <property type="entry name" value="P-loop_NTPase"/>
</dbReference>
<dbReference type="GO" id="GO:0006261">
    <property type="term" value="P:DNA-templated DNA replication"/>
    <property type="evidence" value="ECO:0007669"/>
    <property type="project" value="TreeGrafter"/>
</dbReference>
<sequence>MSYQVLARKWRPKDFSQVLGQEHVVKALSNALDGNKVHQAYLLSGTRGVGKTTIGRILTKSLNCEKGLTSKPCNKCSACEAINEGSFMDFQEVDAASRRGVEETQQLLETVMHMPSSSRYKVYLIDEVHMLSKHSFNALLKT</sequence>
<dbReference type="PANTHER" id="PTHR11669">
    <property type="entry name" value="REPLICATION FACTOR C / DNA POLYMERASE III GAMMA-TAU SUBUNIT"/>
    <property type="match status" value="1"/>
</dbReference>
<gene>
    <name evidence="1" type="ORF">METZ01_LOCUS436828</name>
</gene>
<accession>A0A382YL82</accession>
<dbReference type="AlphaFoldDB" id="A0A382YL82"/>
<dbReference type="Pfam" id="PF13177">
    <property type="entry name" value="DNA_pol3_delta2"/>
    <property type="match status" value="1"/>
</dbReference>
<name>A0A382YL82_9ZZZZ</name>
<dbReference type="PANTHER" id="PTHR11669:SF0">
    <property type="entry name" value="PROTEIN STICHEL-LIKE 2"/>
    <property type="match status" value="1"/>
</dbReference>
<evidence type="ECO:0008006" key="2">
    <source>
        <dbReference type="Google" id="ProtNLM"/>
    </source>
</evidence>
<dbReference type="Gene3D" id="3.40.50.300">
    <property type="entry name" value="P-loop containing nucleotide triphosphate hydrolases"/>
    <property type="match status" value="1"/>
</dbReference>
<dbReference type="CDD" id="cd00009">
    <property type="entry name" value="AAA"/>
    <property type="match status" value="1"/>
</dbReference>